<dbReference type="InterPro" id="IPR013785">
    <property type="entry name" value="Aldolase_TIM"/>
</dbReference>
<dbReference type="EMBL" id="GG698902">
    <property type="protein sequence ID" value="EEU43668.1"/>
    <property type="molecule type" value="Genomic_DNA"/>
</dbReference>
<keyword evidence="5" id="KW-1185">Reference proteome</keyword>
<dbReference type="InterPro" id="IPR037396">
    <property type="entry name" value="FMN_HAD"/>
</dbReference>
<evidence type="ECO:0000256" key="1">
    <source>
        <dbReference type="ARBA" id="ARBA00001917"/>
    </source>
</evidence>
<dbReference type="PANTHER" id="PTHR10578">
    <property type="entry name" value="S -2-HYDROXY-ACID OXIDASE-RELATED"/>
    <property type="match status" value="1"/>
</dbReference>
<dbReference type="Pfam" id="PF01070">
    <property type="entry name" value="FMN_dh"/>
    <property type="match status" value="1"/>
</dbReference>
<dbReference type="RefSeq" id="XP_003049381.1">
    <property type="nucleotide sequence ID" value="XM_003049335.1"/>
</dbReference>
<gene>
    <name evidence="4" type="ORF">NECHADRAFT_82680</name>
</gene>
<evidence type="ECO:0000259" key="3">
    <source>
        <dbReference type="PROSITE" id="PS51349"/>
    </source>
</evidence>
<dbReference type="GO" id="GO:0016491">
    <property type="term" value="F:oxidoreductase activity"/>
    <property type="evidence" value="ECO:0007669"/>
    <property type="project" value="UniProtKB-KW"/>
</dbReference>
<accession>C7YXX3</accession>
<dbReference type="OrthoDB" id="3940601at2759"/>
<name>C7YXX3_FUSV7</name>
<dbReference type="Gene3D" id="3.20.20.70">
    <property type="entry name" value="Aldolase class I"/>
    <property type="match status" value="1"/>
</dbReference>
<dbReference type="STRING" id="660122.C7YXX3"/>
<reference evidence="4 5" key="1">
    <citation type="journal article" date="2009" name="PLoS Genet.">
        <title>The genome of Nectria haematococca: contribution of supernumerary chromosomes to gene expansion.</title>
        <authorList>
            <person name="Coleman J.J."/>
            <person name="Rounsley S.D."/>
            <person name="Rodriguez-Carres M."/>
            <person name="Kuo A."/>
            <person name="Wasmann C.C."/>
            <person name="Grimwood J."/>
            <person name="Schmutz J."/>
            <person name="Taga M."/>
            <person name="White G.J."/>
            <person name="Zhou S."/>
            <person name="Schwartz D.C."/>
            <person name="Freitag M."/>
            <person name="Ma L.J."/>
            <person name="Danchin E.G."/>
            <person name="Henrissat B."/>
            <person name="Coutinho P.M."/>
            <person name="Nelson D.R."/>
            <person name="Straney D."/>
            <person name="Napoli C.A."/>
            <person name="Barker B.M."/>
            <person name="Gribskov M."/>
            <person name="Rep M."/>
            <person name="Kroken S."/>
            <person name="Molnar I."/>
            <person name="Rensing C."/>
            <person name="Kennell J.C."/>
            <person name="Zamora J."/>
            <person name="Farman M.L."/>
            <person name="Selker E.U."/>
            <person name="Salamov A."/>
            <person name="Shapiro H."/>
            <person name="Pangilinan J."/>
            <person name="Lindquist E."/>
            <person name="Lamers C."/>
            <person name="Grigoriev I.V."/>
            <person name="Geiser D.M."/>
            <person name="Covert S.F."/>
            <person name="Temporini E."/>
            <person name="Vanetten H.D."/>
        </authorList>
    </citation>
    <scope>NUCLEOTIDE SEQUENCE [LARGE SCALE GENOMIC DNA]</scope>
    <source>
        <strain evidence="5">ATCC MYA-4622 / CBS 123669 / FGSC 9596 / NRRL 45880 / 77-13-4</strain>
    </source>
</reference>
<dbReference type="OMA" id="IAPMAMH"/>
<proteinExistence type="predicted"/>
<organism evidence="4 5">
    <name type="scientific">Fusarium vanettenii (strain ATCC MYA-4622 / CBS 123669 / FGSC 9596 / NRRL 45880 / 77-13-4)</name>
    <name type="common">Fusarium solani subsp. pisi</name>
    <dbReference type="NCBI Taxonomy" id="660122"/>
    <lineage>
        <taxon>Eukaryota</taxon>
        <taxon>Fungi</taxon>
        <taxon>Dikarya</taxon>
        <taxon>Ascomycota</taxon>
        <taxon>Pezizomycotina</taxon>
        <taxon>Sordariomycetes</taxon>
        <taxon>Hypocreomycetidae</taxon>
        <taxon>Hypocreales</taxon>
        <taxon>Nectriaceae</taxon>
        <taxon>Fusarium</taxon>
        <taxon>Fusarium solani species complex</taxon>
        <taxon>Fusarium vanettenii</taxon>
    </lineage>
</organism>
<dbReference type="HOGENOM" id="CLU_1461703_0_0_1"/>
<feature type="domain" description="FMN hydroxy acid dehydrogenase" evidence="3">
    <location>
        <begin position="1"/>
        <end position="185"/>
    </location>
</feature>
<dbReference type="PROSITE" id="PS51349">
    <property type="entry name" value="FMN_HYDROXY_ACID_DH_2"/>
    <property type="match status" value="1"/>
</dbReference>
<evidence type="ECO:0000313" key="5">
    <source>
        <dbReference type="Proteomes" id="UP000005206"/>
    </source>
</evidence>
<dbReference type="VEuPathDB" id="FungiDB:NECHADRAFT_82680"/>
<sequence>MTERLAYLPVAMLSLRHLVCPQPSLHIMNPIPGDQMDGLEWLDFKQIPRMTWHGHIDPGGEVATSRATAKKGVAMALSSYSSMNLEDVAAESQGNPYMIHVCFYKDRRKTLEITKRAETAGFKAVLVSVDIPVLGIRPNEHRNNWGVPEGITMPMLADENGIMHHDADYLKVDPAADADEVLDEQ</sequence>
<dbReference type="SUPFAM" id="SSF51395">
    <property type="entry name" value="FMN-linked oxidoreductases"/>
    <property type="match status" value="1"/>
</dbReference>
<dbReference type="KEGG" id="nhe:NECHADRAFT_82680"/>
<protein>
    <recommendedName>
        <fullName evidence="3">FMN hydroxy acid dehydrogenase domain-containing protein</fullName>
    </recommendedName>
</protein>
<dbReference type="InParanoid" id="C7YXX3"/>
<evidence type="ECO:0000256" key="2">
    <source>
        <dbReference type="ARBA" id="ARBA00023002"/>
    </source>
</evidence>
<dbReference type="eggNOG" id="KOG0538">
    <property type="taxonomic scope" value="Eukaryota"/>
</dbReference>
<dbReference type="Proteomes" id="UP000005206">
    <property type="component" value="Chromosome 7"/>
</dbReference>
<dbReference type="InterPro" id="IPR000262">
    <property type="entry name" value="FMN-dep_DH"/>
</dbReference>
<keyword evidence="2" id="KW-0560">Oxidoreductase</keyword>
<dbReference type="GeneID" id="9677017"/>
<dbReference type="PANTHER" id="PTHR10578:SF149">
    <property type="entry name" value="2-HYDROXYACID OXIDASE 2"/>
    <property type="match status" value="1"/>
</dbReference>
<evidence type="ECO:0000313" key="4">
    <source>
        <dbReference type="EMBL" id="EEU43668.1"/>
    </source>
</evidence>
<comment type="cofactor">
    <cofactor evidence="1">
        <name>FMN</name>
        <dbReference type="ChEBI" id="CHEBI:58210"/>
    </cofactor>
</comment>
<dbReference type="AlphaFoldDB" id="C7YXX3"/>